<evidence type="ECO:0000313" key="1">
    <source>
        <dbReference type="EMBL" id="TDC92347.1"/>
    </source>
</evidence>
<keyword evidence="2" id="KW-1185">Reference proteome</keyword>
<gene>
    <name evidence="1" type="ORF">E1161_13315</name>
</gene>
<sequence>MSTIGMYVTSDVDPWAVEGQIGLRDARMAFSALLAPAPHEPIDVRAGVLLSGDSEGFDGSCHTGLRVQAAQSMSLTVEPGNCVIATEDGPYICTLNRTARLHLEPASRYMNRIDLVVARVYDDISETLLPSKGRHFCIEVWTGDPSPTTPVAPEPDGIGWIPLAQVRVQADTTQITAEQITDLRGPGLATRGGLRVLHGRDARADSPAFRQPGAFPGEQRWVTESAFAAQVWQGGGEDRTRHGWHGVHNAATHTASPGPGDWLWLRGGGALREVCSVTIPDPGVPYSIYPTGRVVTRQSPNTAVDVHIKVHDPNTGPAVNWTGYETGNTDADSRHVFGVPPLRNGPFTGEIQVFLTVQVIRTNNPEFGAAYRGDDVGDNLLSVEVWPLSRRL</sequence>
<protein>
    <submittedName>
        <fullName evidence="1">Uncharacterized protein</fullName>
    </submittedName>
</protein>
<accession>A0A4R4UK46</accession>
<proteinExistence type="predicted"/>
<name>A0A4R4UK46_9PSEU</name>
<dbReference type="Proteomes" id="UP000294744">
    <property type="component" value="Unassembled WGS sequence"/>
</dbReference>
<dbReference type="RefSeq" id="WP_132623171.1">
    <property type="nucleotide sequence ID" value="NZ_SMKV01000014.1"/>
</dbReference>
<organism evidence="1 2">
    <name type="scientific">Saccharopolyspora aridisoli</name>
    <dbReference type="NCBI Taxonomy" id="2530385"/>
    <lineage>
        <taxon>Bacteria</taxon>
        <taxon>Bacillati</taxon>
        <taxon>Actinomycetota</taxon>
        <taxon>Actinomycetes</taxon>
        <taxon>Pseudonocardiales</taxon>
        <taxon>Pseudonocardiaceae</taxon>
        <taxon>Saccharopolyspora</taxon>
    </lineage>
</organism>
<dbReference type="AlphaFoldDB" id="A0A4R4UK46"/>
<dbReference type="OrthoDB" id="5193571at2"/>
<dbReference type="EMBL" id="SMKV01000014">
    <property type="protein sequence ID" value="TDC92347.1"/>
    <property type="molecule type" value="Genomic_DNA"/>
</dbReference>
<evidence type="ECO:0000313" key="2">
    <source>
        <dbReference type="Proteomes" id="UP000294744"/>
    </source>
</evidence>
<comment type="caution">
    <text evidence="1">The sequence shown here is derived from an EMBL/GenBank/DDBJ whole genome shotgun (WGS) entry which is preliminary data.</text>
</comment>
<reference evidence="1 2" key="1">
    <citation type="submission" date="2019-03" db="EMBL/GenBank/DDBJ databases">
        <title>Draft genome sequences of novel Actinobacteria.</title>
        <authorList>
            <person name="Sahin N."/>
            <person name="Ay H."/>
            <person name="Saygin H."/>
        </authorList>
    </citation>
    <scope>NUCLEOTIDE SEQUENCE [LARGE SCALE GENOMIC DNA]</scope>
    <source>
        <strain evidence="1 2">16K404</strain>
    </source>
</reference>